<comment type="caution">
    <text evidence="16">The sequence shown here is derived from an EMBL/GenBank/DDBJ whole genome shotgun (WGS) entry which is preliminary data.</text>
</comment>
<evidence type="ECO:0000259" key="14">
    <source>
        <dbReference type="PROSITE" id="PS51050"/>
    </source>
</evidence>
<evidence type="ECO:0000313" key="17">
    <source>
        <dbReference type="Proteomes" id="UP001345219"/>
    </source>
</evidence>
<evidence type="ECO:0000259" key="13">
    <source>
        <dbReference type="PROSITE" id="PS50868"/>
    </source>
</evidence>
<dbReference type="SUPFAM" id="SSF82199">
    <property type="entry name" value="SET domain"/>
    <property type="match status" value="1"/>
</dbReference>
<evidence type="ECO:0000256" key="7">
    <source>
        <dbReference type="ARBA" id="ARBA00022723"/>
    </source>
</evidence>
<feature type="compositionally biased region" description="Low complexity" evidence="11">
    <location>
        <begin position="1773"/>
        <end position="1790"/>
    </location>
</feature>
<feature type="compositionally biased region" description="Basic and acidic residues" evidence="11">
    <location>
        <begin position="532"/>
        <end position="548"/>
    </location>
</feature>
<evidence type="ECO:0000256" key="2">
    <source>
        <dbReference type="ARBA" id="ARBA00004286"/>
    </source>
</evidence>
<evidence type="ECO:0000256" key="8">
    <source>
        <dbReference type="ARBA" id="ARBA00022771"/>
    </source>
</evidence>
<evidence type="ECO:0000256" key="3">
    <source>
        <dbReference type="ARBA" id="ARBA00022454"/>
    </source>
</evidence>
<dbReference type="SMART" id="SM00317">
    <property type="entry name" value="SET"/>
    <property type="match status" value="1"/>
</dbReference>
<organism evidence="16 17">
    <name type="scientific">Trapa incisa</name>
    <dbReference type="NCBI Taxonomy" id="236973"/>
    <lineage>
        <taxon>Eukaryota</taxon>
        <taxon>Viridiplantae</taxon>
        <taxon>Streptophyta</taxon>
        <taxon>Embryophyta</taxon>
        <taxon>Tracheophyta</taxon>
        <taxon>Spermatophyta</taxon>
        <taxon>Magnoliopsida</taxon>
        <taxon>eudicotyledons</taxon>
        <taxon>Gunneridae</taxon>
        <taxon>Pentapetalae</taxon>
        <taxon>rosids</taxon>
        <taxon>malvids</taxon>
        <taxon>Myrtales</taxon>
        <taxon>Lythraceae</taxon>
        <taxon>Trapa</taxon>
    </lineage>
</organism>
<dbReference type="GO" id="GO:0005634">
    <property type="term" value="C:nucleus"/>
    <property type="evidence" value="ECO:0007669"/>
    <property type="project" value="UniProtKB-SubCell"/>
</dbReference>
<dbReference type="FunFam" id="2.170.270.10:FF:000035">
    <property type="entry name" value="Histone-lysine N-methyltransferase"/>
    <property type="match status" value="1"/>
</dbReference>
<keyword evidence="10" id="KW-0539">Nucleus</keyword>
<feature type="region of interest" description="Disordered" evidence="11">
    <location>
        <begin position="2004"/>
        <end position="2058"/>
    </location>
</feature>
<evidence type="ECO:0000256" key="4">
    <source>
        <dbReference type="ARBA" id="ARBA00022603"/>
    </source>
</evidence>
<evidence type="ECO:0000259" key="12">
    <source>
        <dbReference type="PROSITE" id="PS50280"/>
    </source>
</evidence>
<dbReference type="InterPro" id="IPR011124">
    <property type="entry name" value="Znf_CW"/>
</dbReference>
<evidence type="ECO:0000256" key="11">
    <source>
        <dbReference type="SAM" id="MobiDB-lite"/>
    </source>
</evidence>
<evidence type="ECO:0008006" key="18">
    <source>
        <dbReference type="Google" id="ProtNLM"/>
    </source>
</evidence>
<keyword evidence="4" id="KW-0489">Methyltransferase</keyword>
<dbReference type="InterPro" id="IPR044437">
    <property type="entry name" value="SETD2/Set2_SET"/>
</dbReference>
<feature type="region of interest" description="Disordered" evidence="11">
    <location>
        <begin position="945"/>
        <end position="987"/>
    </location>
</feature>
<evidence type="ECO:0000313" key="16">
    <source>
        <dbReference type="EMBL" id="KAK4745072.1"/>
    </source>
</evidence>
<dbReference type="InterPro" id="IPR046341">
    <property type="entry name" value="SET_dom_sf"/>
</dbReference>
<dbReference type="Pfam" id="PF17907">
    <property type="entry name" value="AWS"/>
    <property type="match status" value="1"/>
</dbReference>
<feature type="region of interest" description="Disordered" evidence="11">
    <location>
        <begin position="1477"/>
        <end position="1562"/>
    </location>
</feature>
<dbReference type="CDD" id="cd19172">
    <property type="entry name" value="SET_SETD2"/>
    <property type="match status" value="1"/>
</dbReference>
<feature type="compositionally biased region" description="Polar residues" evidence="11">
    <location>
        <begin position="1529"/>
        <end position="1549"/>
    </location>
</feature>
<dbReference type="Pfam" id="PF07496">
    <property type="entry name" value="zf-CW"/>
    <property type="match status" value="1"/>
</dbReference>
<name>A0AAN7JIR5_9MYRT</name>
<reference evidence="16 17" key="1">
    <citation type="journal article" date="2023" name="Hortic Res">
        <title>Pangenome of water caltrop reveals structural variations and asymmetric subgenome divergence after allopolyploidization.</title>
        <authorList>
            <person name="Zhang X."/>
            <person name="Chen Y."/>
            <person name="Wang L."/>
            <person name="Yuan Y."/>
            <person name="Fang M."/>
            <person name="Shi L."/>
            <person name="Lu R."/>
            <person name="Comes H.P."/>
            <person name="Ma Y."/>
            <person name="Chen Y."/>
            <person name="Huang G."/>
            <person name="Zhou Y."/>
            <person name="Zheng Z."/>
            <person name="Qiu Y."/>
        </authorList>
    </citation>
    <scope>NUCLEOTIDE SEQUENCE [LARGE SCALE GENOMIC DNA]</scope>
    <source>
        <tissue evidence="16">Roots</tissue>
    </source>
</reference>
<feature type="region of interest" description="Disordered" evidence="11">
    <location>
        <begin position="1765"/>
        <end position="1796"/>
    </location>
</feature>
<keyword evidence="6" id="KW-0949">S-adenosyl-L-methionine</keyword>
<evidence type="ECO:0000256" key="10">
    <source>
        <dbReference type="ARBA" id="ARBA00023242"/>
    </source>
</evidence>
<keyword evidence="17" id="KW-1185">Reference proteome</keyword>
<dbReference type="InterPro" id="IPR003616">
    <property type="entry name" value="Post-SET_dom"/>
</dbReference>
<gene>
    <name evidence="16" type="ORF">SAY87_011384</name>
</gene>
<dbReference type="GO" id="GO:0046975">
    <property type="term" value="F:histone H3K36 methyltransferase activity"/>
    <property type="evidence" value="ECO:0007669"/>
    <property type="project" value="InterPro"/>
</dbReference>
<dbReference type="Gene3D" id="3.30.40.100">
    <property type="match status" value="1"/>
</dbReference>
<dbReference type="PROSITE" id="PS51215">
    <property type="entry name" value="AWS"/>
    <property type="match status" value="1"/>
</dbReference>
<dbReference type="PANTHER" id="PTHR22884">
    <property type="entry name" value="SET DOMAIN PROTEINS"/>
    <property type="match status" value="1"/>
</dbReference>
<feature type="domain" description="Post-SET" evidence="13">
    <location>
        <begin position="1336"/>
        <end position="1352"/>
    </location>
</feature>
<feature type="compositionally biased region" description="Polar residues" evidence="11">
    <location>
        <begin position="2049"/>
        <end position="2058"/>
    </location>
</feature>
<dbReference type="InterPro" id="IPR001214">
    <property type="entry name" value="SET_dom"/>
</dbReference>
<feature type="region of interest" description="Disordered" evidence="11">
    <location>
        <begin position="1831"/>
        <end position="1860"/>
    </location>
</feature>
<feature type="compositionally biased region" description="Low complexity" evidence="11">
    <location>
        <begin position="666"/>
        <end position="675"/>
    </location>
</feature>
<feature type="compositionally biased region" description="Basic and acidic residues" evidence="11">
    <location>
        <begin position="1501"/>
        <end position="1513"/>
    </location>
</feature>
<accession>A0AAN7JIR5</accession>
<feature type="compositionally biased region" description="Polar residues" evidence="11">
    <location>
        <begin position="1937"/>
        <end position="1950"/>
    </location>
</feature>
<feature type="domain" description="AWS" evidence="15">
    <location>
        <begin position="1159"/>
        <end position="1209"/>
    </location>
</feature>
<feature type="region of interest" description="Disordered" evidence="11">
    <location>
        <begin position="640"/>
        <end position="676"/>
    </location>
</feature>
<dbReference type="PROSITE" id="PS51050">
    <property type="entry name" value="ZF_CW"/>
    <property type="match status" value="1"/>
</dbReference>
<comment type="subcellular location">
    <subcellularLocation>
        <location evidence="2">Chromosome</location>
    </subcellularLocation>
    <subcellularLocation>
        <location evidence="1">Nucleus</location>
    </subcellularLocation>
</comment>
<feature type="region of interest" description="Disordered" evidence="11">
    <location>
        <begin position="527"/>
        <end position="553"/>
    </location>
</feature>
<feature type="region of interest" description="Disordered" evidence="11">
    <location>
        <begin position="1922"/>
        <end position="1963"/>
    </location>
</feature>
<keyword evidence="8" id="KW-0863">Zinc-finger</keyword>
<dbReference type="InterPro" id="IPR050777">
    <property type="entry name" value="SET2_Histone-Lys_MeTrsfase"/>
</dbReference>
<dbReference type="PROSITE" id="PS50280">
    <property type="entry name" value="SET"/>
    <property type="match status" value="1"/>
</dbReference>
<dbReference type="Pfam" id="PF00856">
    <property type="entry name" value="SET"/>
    <property type="match status" value="1"/>
</dbReference>
<feature type="domain" description="CW-type" evidence="14">
    <location>
        <begin position="1047"/>
        <end position="1099"/>
    </location>
</feature>
<dbReference type="GO" id="GO:0032259">
    <property type="term" value="P:methylation"/>
    <property type="evidence" value="ECO:0007669"/>
    <property type="project" value="UniProtKB-KW"/>
</dbReference>
<protein>
    <recommendedName>
        <fullName evidence="18">Histone-lysine N-methyltransferase ASHH2</fullName>
    </recommendedName>
</protein>
<dbReference type="Gene3D" id="2.170.270.10">
    <property type="entry name" value="SET domain"/>
    <property type="match status" value="1"/>
</dbReference>
<feature type="compositionally biased region" description="Basic and acidic residues" evidence="11">
    <location>
        <begin position="970"/>
        <end position="987"/>
    </location>
</feature>
<keyword evidence="7" id="KW-0479">Metal-binding</keyword>
<dbReference type="SMART" id="SM00570">
    <property type="entry name" value="AWS"/>
    <property type="match status" value="1"/>
</dbReference>
<evidence type="ECO:0000259" key="15">
    <source>
        <dbReference type="PROSITE" id="PS51215"/>
    </source>
</evidence>
<feature type="region of interest" description="Disordered" evidence="11">
    <location>
        <begin position="829"/>
        <end position="874"/>
    </location>
</feature>
<dbReference type="GO" id="GO:0005694">
    <property type="term" value="C:chromosome"/>
    <property type="evidence" value="ECO:0007669"/>
    <property type="project" value="UniProtKB-SubCell"/>
</dbReference>
<evidence type="ECO:0000256" key="9">
    <source>
        <dbReference type="ARBA" id="ARBA00022833"/>
    </source>
</evidence>
<evidence type="ECO:0000256" key="1">
    <source>
        <dbReference type="ARBA" id="ARBA00004123"/>
    </source>
</evidence>
<keyword evidence="5" id="KW-0808">Transferase</keyword>
<evidence type="ECO:0000256" key="5">
    <source>
        <dbReference type="ARBA" id="ARBA00022679"/>
    </source>
</evidence>
<feature type="domain" description="SET" evidence="12">
    <location>
        <begin position="1211"/>
        <end position="1328"/>
    </location>
</feature>
<dbReference type="InterPro" id="IPR006560">
    <property type="entry name" value="AWS_dom"/>
</dbReference>
<sequence>MGSYGNLASTAKLLSSDSEVAEEMVSEELIGREAVICSPNCNVNADQMSSFQATQHYGHDGNFSLGYCDRTSPAESRDDQCIGQGNFEWEIPSEANGSYLEEDGVSGDDYPVNLKNADDMHEDESLLTRVNLVEGAADDHLVLVGSAKWIPPLIITEDVFRNGMESRKIVEDIRIGQDDPMMNDQKDSCCLETYSIPMEAKVHDLAEVESDSGNMASHSKVSDTPTENVLSTVYPDEKSRKHVNKEVSGLQIGAFIDMGSHELPSNETDGATGNSLHVDSLCHAVLETVQEHDESVKWLSSSEVMVEAMRETSIVTKVEAVTCIENPCFQIIGMPMEEKNVLLKSEADSNDRSTLFLEQMPFEQSTTPDCITDLDQLNELVESGGLLSGMSTETISGIEDVKIDDLSCQILPSKDDLGAPEVVHASSTFCSCSQMDGKKDSNGDLKVYLEHAKEGNVHSPDNFDFYGDRSRQTKEVSLSFGGLSEGTLGLQSCEPHSTIKCFPEKSSRDLYVPNMVVVDATTSSADNNYLSKTKDERKHNGGSERVPETESSLAMIPSSRGIRVNKSGQKAHAKKGSRNSKNINKIALNYQALELIFKASKKKRTRCSKTPRSSTWGVMQNVSQKFECINGSGIEIAQKRGPQKVRIVQGSGKHSIDQSEGTSQPSKGNSGSSSNRIRLKVKMGKEIVMISEVNVPDSLGDFASARSRGTTSDVAKLTNDVKEKNQLENVNANRKSYHCGSLVNGDPMLIAKESTHDGGGCLEATPSEIGPVGVTAEDRYLGSDTSPDSEVIDLMPEAQIGERHQEGIGPVALDSSKSLATCEDVLQTRKAKNKDKAPRQSSCRKKDKSLSGSSSSKRRSCKVKGGEKLDCSENDAPFTIANHLTNSSRYAESINSSFNPELSFSNGSLCIERGDNTYPGQDVSIESMDLESLKNGSLSYVKVKGKRHVKGSKSGRVSSGMPKGVKSANSKKEYSCKQKKESEKLSSKSKMKEKFVYNQLLGKDGDHALAGNNGINGDKNIKGAAYTWTYDDSKSEITSNNLAEQQLPPPNAWVRCDDCHKWRRIAAALADSIADSNWICKDNLDKRFADCSIPQEMSNADINAELELSDYSCEDDDYDNNQNYKELKCSLPTVSQQSSFTQIDSNKFLHRRQRTQTIDEVMVCHCKPPLDGKLGCGDECLNRMLNIECVQGTCPCGDLCSNQQFQRRNYAKLQWFRCGKKGYGLQLLKDVSKGDFIIEYVGEVLDIPTYEERQRNYAAKGHKHFYFMTLNGGEVIDACSKGNLGRFINHSCDPNCQTEKWMVNGEICIGLFAIRDMKKGEEVTFDYNYVRVFGAAAKKCVCGSPLCRGYIGGDLQSTETIVQGDSDDEFPEPIMLNEDGDIAYRFDDTIPQTTRGSDILITDLLVKPKNEVIREVECVLGSDDPQSLYVPCISHSEKSLVAEKTEKSLPSKLHEEMPVLSNDIITRPLSELKQNMSMEEDSSNLNPTSVPEMNEPPGRSVSDEKQSTKEVHSLVKIRRSYGTVKKSKGSSNSQSPNKGQGIPNKSQLVPNKPKKAIEGTSNGRFEAVQEKLNELLDADGGISKRKDAPKGYLKLLLLTAASGDNNGNGEAIQSNRDLSMILDALLKTRSRVVLMDIINKNGLRMLHNILKQYRRDFKKIPILRKLLKVLEYLAARDILTLDHIIVGPPCPGMESLRESILSLTEHDDKQVHQIARTFRDRWIPRHLRKVGFADWDGLNFTITGSQSNWQDASLMRMSEAAECPNLPSISAPTSGATDGSSVDGGSTTGTRKLKHKTRWDSDTNPYLESLKLKEKSADIVGDGNGGIIEEGGPPGFSSPLDTSHVSSNSSSTPVAVDQSSDNAQYMRCPFDAVIGQPQERFKSQLPVSYGVPLLILQCGVPRAGSKENWAVAPGMPFHPFPPLPPFPRERKRPCPPSSSDCRTSVSTRVHSSAVDKQPENLGPGSYGANLAGSEVPCSENQQMMPNKRLKVPSQDMGRRYLRQQKWNGQKMPPPWVRNSWRNNPRGGSGPGTSENAVDCKIGRDDSNYHQHMQQPNHH</sequence>
<keyword evidence="9" id="KW-0862">Zinc</keyword>
<dbReference type="PROSITE" id="PS50868">
    <property type="entry name" value="POST_SET"/>
    <property type="match status" value="1"/>
</dbReference>
<dbReference type="GO" id="GO:0008270">
    <property type="term" value="F:zinc ion binding"/>
    <property type="evidence" value="ECO:0007669"/>
    <property type="project" value="UniProtKB-KW"/>
</dbReference>
<proteinExistence type="predicted"/>
<evidence type="ECO:0000256" key="6">
    <source>
        <dbReference type="ARBA" id="ARBA00022691"/>
    </source>
</evidence>
<keyword evidence="3" id="KW-0158">Chromosome</keyword>
<feature type="compositionally biased region" description="Polar residues" evidence="11">
    <location>
        <begin position="1477"/>
        <end position="1491"/>
    </location>
</feature>
<dbReference type="EMBL" id="JAXIOK010000022">
    <property type="protein sequence ID" value="KAK4745072.1"/>
    <property type="molecule type" value="Genomic_DNA"/>
</dbReference>
<dbReference type="Proteomes" id="UP001345219">
    <property type="component" value="Chromosome 9"/>
</dbReference>